<organism evidence="2 3">
    <name type="scientific">Rickenella mellea</name>
    <dbReference type="NCBI Taxonomy" id="50990"/>
    <lineage>
        <taxon>Eukaryota</taxon>
        <taxon>Fungi</taxon>
        <taxon>Dikarya</taxon>
        <taxon>Basidiomycota</taxon>
        <taxon>Agaricomycotina</taxon>
        <taxon>Agaricomycetes</taxon>
        <taxon>Hymenochaetales</taxon>
        <taxon>Rickenellaceae</taxon>
        <taxon>Rickenella</taxon>
    </lineage>
</organism>
<dbReference type="AlphaFoldDB" id="A0A4Y7PSM2"/>
<dbReference type="Pfam" id="PF14214">
    <property type="entry name" value="Helitron_like_N"/>
    <property type="match status" value="1"/>
</dbReference>
<accession>A0A4Y7PSM2</accession>
<dbReference type="InterPro" id="IPR025476">
    <property type="entry name" value="Helitron_helicase-like"/>
</dbReference>
<dbReference type="EMBL" id="ML170211">
    <property type="protein sequence ID" value="TDL18175.1"/>
    <property type="molecule type" value="Genomic_DNA"/>
</dbReference>
<evidence type="ECO:0000313" key="2">
    <source>
        <dbReference type="EMBL" id="TDL18175.1"/>
    </source>
</evidence>
<dbReference type="VEuPathDB" id="FungiDB:BD410DRAFT_706625"/>
<dbReference type="STRING" id="50990.A0A4Y7PSM2"/>
<dbReference type="Proteomes" id="UP000294933">
    <property type="component" value="Unassembled WGS sequence"/>
</dbReference>
<protein>
    <recommendedName>
        <fullName evidence="1">Helitron helicase-like domain-containing protein</fullName>
    </recommendedName>
</protein>
<dbReference type="OrthoDB" id="2634573at2759"/>
<name>A0A4Y7PSM2_9AGAM</name>
<gene>
    <name evidence="2" type="ORF">BD410DRAFT_706625</name>
</gene>
<keyword evidence="3" id="KW-1185">Reference proteome</keyword>
<feature type="non-terminal residue" evidence="2">
    <location>
        <position position="1"/>
    </location>
</feature>
<reference evidence="2 3" key="1">
    <citation type="submission" date="2018-06" db="EMBL/GenBank/DDBJ databases">
        <title>A transcriptomic atlas of mushroom development highlights an independent origin of complex multicellularity.</title>
        <authorList>
            <consortium name="DOE Joint Genome Institute"/>
            <person name="Krizsan K."/>
            <person name="Almasi E."/>
            <person name="Merenyi Z."/>
            <person name="Sahu N."/>
            <person name="Viragh M."/>
            <person name="Koszo T."/>
            <person name="Mondo S."/>
            <person name="Kiss B."/>
            <person name="Balint B."/>
            <person name="Kues U."/>
            <person name="Barry K."/>
            <person name="Hegedus J.C."/>
            <person name="Henrissat B."/>
            <person name="Johnson J."/>
            <person name="Lipzen A."/>
            <person name="Ohm R."/>
            <person name="Nagy I."/>
            <person name="Pangilinan J."/>
            <person name="Yan J."/>
            <person name="Xiong Y."/>
            <person name="Grigoriev I.V."/>
            <person name="Hibbett D.S."/>
            <person name="Nagy L.G."/>
        </authorList>
    </citation>
    <scope>NUCLEOTIDE SEQUENCE [LARGE SCALE GENOMIC DNA]</scope>
    <source>
        <strain evidence="2 3">SZMC22713</strain>
    </source>
</reference>
<sequence length="114" mass="12424">LQRRALLLHASAASLKVKRRNFNGIAANFASVSAEAVHVVSERVARGDFATAHNNEEHMVLNLMKEVKLVTSAVPGSSASRVAMRNEIRALMIEKGLPSFYITINPADVFNPLV</sequence>
<proteinExistence type="predicted"/>
<feature type="non-terminal residue" evidence="2">
    <location>
        <position position="114"/>
    </location>
</feature>
<feature type="domain" description="Helitron helicase-like" evidence="1">
    <location>
        <begin position="19"/>
        <end position="113"/>
    </location>
</feature>
<evidence type="ECO:0000313" key="3">
    <source>
        <dbReference type="Proteomes" id="UP000294933"/>
    </source>
</evidence>
<evidence type="ECO:0000259" key="1">
    <source>
        <dbReference type="Pfam" id="PF14214"/>
    </source>
</evidence>